<dbReference type="EMBL" id="KL670487">
    <property type="protein sequence ID" value="KFW79068.1"/>
    <property type="molecule type" value="Genomic_DNA"/>
</dbReference>
<dbReference type="Proteomes" id="UP000053258">
    <property type="component" value="Unassembled WGS sequence"/>
</dbReference>
<dbReference type="PROSITE" id="PS50879">
    <property type="entry name" value="RNASE_H_1"/>
    <property type="match status" value="1"/>
</dbReference>
<evidence type="ECO:0000313" key="14">
    <source>
        <dbReference type="Proteomes" id="UP000053258"/>
    </source>
</evidence>
<evidence type="ECO:0000256" key="3">
    <source>
        <dbReference type="ARBA" id="ARBA00022695"/>
    </source>
</evidence>
<keyword evidence="2" id="KW-0808">Transferase</keyword>
<dbReference type="AlphaFoldDB" id="A0A093PQG9"/>
<dbReference type="EC" id="2.7.7.49" evidence="1"/>
<keyword evidence="5" id="KW-0479">Metal-binding</keyword>
<keyword evidence="6" id="KW-0255">Endonuclease</keyword>
<evidence type="ECO:0000259" key="10">
    <source>
        <dbReference type="PROSITE" id="PS50876"/>
    </source>
</evidence>
<dbReference type="InterPro" id="IPR012337">
    <property type="entry name" value="RNaseH-like_sf"/>
</dbReference>
<evidence type="ECO:0000259" key="11">
    <source>
        <dbReference type="PROSITE" id="PS50879"/>
    </source>
</evidence>
<dbReference type="Pfam" id="PF00075">
    <property type="entry name" value="RNase_H"/>
    <property type="match status" value="1"/>
</dbReference>
<feature type="non-terminal residue" evidence="13">
    <location>
        <position position="280"/>
    </location>
</feature>
<dbReference type="PROSITE" id="PS50876">
    <property type="entry name" value="ZF_INTEGRASE"/>
    <property type="match status" value="1"/>
</dbReference>
<dbReference type="Gene3D" id="3.30.420.10">
    <property type="entry name" value="Ribonuclease H-like superfamily/Ribonuclease H"/>
    <property type="match status" value="2"/>
</dbReference>
<dbReference type="PANTHER" id="PTHR41694">
    <property type="entry name" value="ENDOGENOUS RETROVIRUS GROUP K MEMBER POL PROTEIN"/>
    <property type="match status" value="1"/>
</dbReference>
<reference evidence="13 14" key="1">
    <citation type="submission" date="2014-06" db="EMBL/GenBank/DDBJ databases">
        <title>Genome evolution of avian class.</title>
        <authorList>
            <person name="Zhang G."/>
            <person name="Li C."/>
        </authorList>
    </citation>
    <scope>NUCLEOTIDE SEQUENCE [LARGE SCALE GENOMIC DNA]</scope>
    <source>
        <strain evidence="13">BGI_N305</strain>
    </source>
</reference>
<keyword evidence="7" id="KW-0378">Hydrolase</keyword>
<name>A0A093PQG9_9PASS</name>
<evidence type="ECO:0000256" key="4">
    <source>
        <dbReference type="ARBA" id="ARBA00022722"/>
    </source>
</evidence>
<evidence type="ECO:0000256" key="6">
    <source>
        <dbReference type="ARBA" id="ARBA00022759"/>
    </source>
</evidence>
<evidence type="ECO:0000256" key="7">
    <source>
        <dbReference type="ARBA" id="ARBA00022801"/>
    </source>
</evidence>
<evidence type="ECO:0000256" key="9">
    <source>
        <dbReference type="PROSITE-ProRule" id="PRU00450"/>
    </source>
</evidence>
<dbReference type="PROSITE" id="PS50994">
    <property type="entry name" value="INTEGRASE"/>
    <property type="match status" value="1"/>
</dbReference>
<dbReference type="GO" id="GO:0003964">
    <property type="term" value="F:RNA-directed DNA polymerase activity"/>
    <property type="evidence" value="ECO:0007669"/>
    <property type="project" value="UniProtKB-KW"/>
</dbReference>
<dbReference type="OrthoDB" id="9386368at2759"/>
<dbReference type="GO" id="GO:0008270">
    <property type="term" value="F:zinc ion binding"/>
    <property type="evidence" value="ECO:0007669"/>
    <property type="project" value="UniProtKB-KW"/>
</dbReference>
<proteinExistence type="predicted"/>
<feature type="non-terminal residue" evidence="13">
    <location>
        <position position="1"/>
    </location>
</feature>
<dbReference type="SUPFAM" id="SSF46919">
    <property type="entry name" value="N-terminal Zn binding domain of HIV integrase"/>
    <property type="match status" value="1"/>
</dbReference>
<keyword evidence="4" id="KW-0540">Nuclease</keyword>
<dbReference type="PANTHER" id="PTHR41694:SF3">
    <property type="entry name" value="RNA-DIRECTED DNA POLYMERASE-RELATED"/>
    <property type="match status" value="1"/>
</dbReference>
<dbReference type="InterPro" id="IPR017856">
    <property type="entry name" value="Integrase-like_N"/>
</dbReference>
<evidence type="ECO:0000256" key="5">
    <source>
        <dbReference type="ARBA" id="ARBA00022723"/>
    </source>
</evidence>
<keyword evidence="3" id="KW-0548">Nucleotidyltransferase</keyword>
<evidence type="ECO:0000256" key="1">
    <source>
        <dbReference type="ARBA" id="ARBA00012493"/>
    </source>
</evidence>
<keyword evidence="9" id="KW-0863">Zinc-finger</keyword>
<dbReference type="GO" id="GO:0015074">
    <property type="term" value="P:DNA integration"/>
    <property type="evidence" value="ECO:0007669"/>
    <property type="project" value="InterPro"/>
</dbReference>
<keyword evidence="9" id="KW-0862">Zinc</keyword>
<dbReference type="SUPFAM" id="SSF53098">
    <property type="entry name" value="Ribonuclease H-like"/>
    <property type="match status" value="2"/>
</dbReference>
<keyword evidence="8" id="KW-0695">RNA-directed DNA polymerase</keyword>
<dbReference type="Gene3D" id="1.10.10.200">
    <property type="match status" value="1"/>
</dbReference>
<evidence type="ECO:0000256" key="2">
    <source>
        <dbReference type="ARBA" id="ARBA00022679"/>
    </source>
</evidence>
<dbReference type="Pfam" id="PF00665">
    <property type="entry name" value="rve"/>
    <property type="match status" value="1"/>
</dbReference>
<feature type="domain" description="RNase H type-1" evidence="11">
    <location>
        <begin position="1"/>
        <end position="100"/>
    </location>
</feature>
<evidence type="ECO:0000313" key="13">
    <source>
        <dbReference type="EMBL" id="KFW79068.1"/>
    </source>
</evidence>
<dbReference type="InterPro" id="IPR036397">
    <property type="entry name" value="RNaseH_sf"/>
</dbReference>
<dbReference type="InterPro" id="IPR002156">
    <property type="entry name" value="RNaseH_domain"/>
</dbReference>
<sequence>GSSQIAELSAVIRAFQLFPEPLNIVSDSAYVVGVVRRIENSYIKDLSQLQLPHMFKTLWYEISQSRHKFHIIHIRSHTSLPGPIAEENRVADEIAATGHLAQTAVVPNNFEKAKLSHSFFHQNIKSLTKTFNLTLSEARTILSACPNCQRLTPLPSEGVNPRGINPLDIWQSDITHYAPFGKLKYIRVSIDTCSGVIAATAQSGEKARDVKKHFMSAISILGIPKTVKTDNGPAYTSQSLKEFFNMWGITHVTGIPHSPTSQAIVERAHHMLKNMLTKQQ</sequence>
<evidence type="ECO:0000256" key="8">
    <source>
        <dbReference type="ARBA" id="ARBA00022918"/>
    </source>
</evidence>
<gene>
    <name evidence="13" type="ORF">N305_02255</name>
</gene>
<feature type="domain" description="Integrase catalytic" evidence="12">
    <location>
        <begin position="162"/>
        <end position="280"/>
    </location>
</feature>
<dbReference type="InterPro" id="IPR003308">
    <property type="entry name" value="Integrase_Zn-bd_dom_N"/>
</dbReference>
<keyword evidence="14" id="KW-1185">Reference proteome</keyword>
<dbReference type="InterPro" id="IPR001584">
    <property type="entry name" value="Integrase_cat-core"/>
</dbReference>
<feature type="domain" description="Integrase-type" evidence="10">
    <location>
        <begin position="108"/>
        <end position="149"/>
    </location>
</feature>
<evidence type="ECO:0000259" key="12">
    <source>
        <dbReference type="PROSITE" id="PS50994"/>
    </source>
</evidence>
<dbReference type="GO" id="GO:0035613">
    <property type="term" value="F:RNA stem-loop binding"/>
    <property type="evidence" value="ECO:0007669"/>
    <property type="project" value="TreeGrafter"/>
</dbReference>
<accession>A0A093PQG9</accession>
<dbReference type="GO" id="GO:0004523">
    <property type="term" value="F:RNA-DNA hybrid ribonuclease activity"/>
    <property type="evidence" value="ECO:0007669"/>
    <property type="project" value="InterPro"/>
</dbReference>
<organism evidence="13 14">
    <name type="scientific">Manacus vitellinus</name>
    <name type="common">golden-collared manakin</name>
    <dbReference type="NCBI Taxonomy" id="328815"/>
    <lineage>
        <taxon>Eukaryota</taxon>
        <taxon>Metazoa</taxon>
        <taxon>Chordata</taxon>
        <taxon>Craniata</taxon>
        <taxon>Vertebrata</taxon>
        <taxon>Euteleostomi</taxon>
        <taxon>Archelosauria</taxon>
        <taxon>Archosauria</taxon>
        <taxon>Dinosauria</taxon>
        <taxon>Saurischia</taxon>
        <taxon>Theropoda</taxon>
        <taxon>Coelurosauria</taxon>
        <taxon>Aves</taxon>
        <taxon>Neognathae</taxon>
        <taxon>Neoaves</taxon>
        <taxon>Telluraves</taxon>
        <taxon>Australaves</taxon>
        <taxon>Passeriformes</taxon>
        <taxon>Pipridae</taxon>
        <taxon>Manacus</taxon>
    </lineage>
</organism>
<protein>
    <recommendedName>
        <fullName evidence="1">RNA-directed DNA polymerase</fullName>
        <ecNumber evidence="1">2.7.7.49</ecNumber>
    </recommendedName>
</protein>
<dbReference type="Pfam" id="PF02022">
    <property type="entry name" value="Integrase_Zn"/>
    <property type="match status" value="1"/>
</dbReference>